<dbReference type="GO" id="GO:1905039">
    <property type="term" value="P:carboxylic acid transmembrane transport"/>
    <property type="evidence" value="ECO:0007669"/>
    <property type="project" value="UniProtKB-ARBA"/>
</dbReference>
<dbReference type="GO" id="GO:0008514">
    <property type="term" value="F:organic anion transmembrane transporter activity"/>
    <property type="evidence" value="ECO:0007669"/>
    <property type="project" value="UniProtKB-ARBA"/>
</dbReference>
<protein>
    <submittedName>
        <fullName evidence="6">Uncharacterized protein</fullName>
    </submittedName>
</protein>
<dbReference type="Pfam" id="PF00939">
    <property type="entry name" value="Na_sulph_symp"/>
    <property type="match status" value="1"/>
</dbReference>
<keyword evidence="3 5" id="KW-1133">Transmembrane helix</keyword>
<evidence type="ECO:0000256" key="3">
    <source>
        <dbReference type="ARBA" id="ARBA00022989"/>
    </source>
</evidence>
<name>A0A383EP53_9ZZZZ</name>
<reference evidence="6" key="1">
    <citation type="submission" date="2018-05" db="EMBL/GenBank/DDBJ databases">
        <authorList>
            <person name="Lanie J.A."/>
            <person name="Ng W.-L."/>
            <person name="Kazmierczak K.M."/>
            <person name="Andrzejewski T.M."/>
            <person name="Davidsen T.M."/>
            <person name="Wayne K.J."/>
            <person name="Tettelin H."/>
            <person name="Glass J.I."/>
            <person name="Rusch D."/>
            <person name="Podicherti R."/>
            <person name="Tsui H.-C.T."/>
            <person name="Winkler M.E."/>
        </authorList>
    </citation>
    <scope>NUCLEOTIDE SEQUENCE</scope>
</reference>
<evidence type="ECO:0000256" key="2">
    <source>
        <dbReference type="ARBA" id="ARBA00022692"/>
    </source>
</evidence>
<sequence>MKKVGLFLGPTIFCLVAFLAPVDPQNPKTTVMAGIALLMATWWLTEAVPLFATALIPLILYPVLGIERGANIAPIYFNSTIVLFIGGFIIALVMQKWNL</sequence>
<dbReference type="GO" id="GO:0005886">
    <property type="term" value="C:plasma membrane"/>
    <property type="evidence" value="ECO:0007669"/>
    <property type="project" value="TreeGrafter"/>
</dbReference>
<gene>
    <name evidence="6" type="ORF">METZ01_LOCUS511243</name>
</gene>
<dbReference type="PANTHER" id="PTHR10283">
    <property type="entry name" value="SOLUTE CARRIER FAMILY 13 MEMBER"/>
    <property type="match status" value="1"/>
</dbReference>
<dbReference type="PANTHER" id="PTHR10283:SF82">
    <property type="entry name" value="SOLUTE CARRIER FAMILY 13 MEMBER 2"/>
    <property type="match status" value="1"/>
</dbReference>
<dbReference type="EMBL" id="UINC01227486">
    <property type="protein sequence ID" value="SVE58389.1"/>
    <property type="molecule type" value="Genomic_DNA"/>
</dbReference>
<evidence type="ECO:0000313" key="6">
    <source>
        <dbReference type="EMBL" id="SVE58389.1"/>
    </source>
</evidence>
<organism evidence="6">
    <name type="scientific">marine metagenome</name>
    <dbReference type="NCBI Taxonomy" id="408172"/>
    <lineage>
        <taxon>unclassified sequences</taxon>
        <taxon>metagenomes</taxon>
        <taxon>ecological metagenomes</taxon>
    </lineage>
</organism>
<evidence type="ECO:0000256" key="4">
    <source>
        <dbReference type="ARBA" id="ARBA00023136"/>
    </source>
</evidence>
<feature type="transmembrane region" description="Helical" evidence="5">
    <location>
        <begin position="40"/>
        <end position="63"/>
    </location>
</feature>
<feature type="transmembrane region" description="Helical" evidence="5">
    <location>
        <begin position="75"/>
        <end position="94"/>
    </location>
</feature>
<dbReference type="InterPro" id="IPR001898">
    <property type="entry name" value="SLC13A/DASS"/>
</dbReference>
<comment type="subcellular location">
    <subcellularLocation>
        <location evidence="1">Membrane</location>
        <topology evidence="1">Multi-pass membrane protein</topology>
    </subcellularLocation>
</comment>
<keyword evidence="4 5" id="KW-0472">Membrane</keyword>
<evidence type="ECO:0000256" key="5">
    <source>
        <dbReference type="SAM" id="Phobius"/>
    </source>
</evidence>
<proteinExistence type="predicted"/>
<feature type="non-terminal residue" evidence="6">
    <location>
        <position position="99"/>
    </location>
</feature>
<accession>A0A383EP53</accession>
<keyword evidence="2 5" id="KW-0812">Transmembrane</keyword>
<evidence type="ECO:0000256" key="1">
    <source>
        <dbReference type="ARBA" id="ARBA00004141"/>
    </source>
</evidence>
<dbReference type="AlphaFoldDB" id="A0A383EP53"/>